<dbReference type="InterPro" id="IPR011613">
    <property type="entry name" value="GH15-like"/>
</dbReference>
<dbReference type="EMBL" id="JAIVFP010000001">
    <property type="protein sequence ID" value="MCI4683171.1"/>
    <property type="molecule type" value="Genomic_DNA"/>
</dbReference>
<protein>
    <submittedName>
        <fullName evidence="2">Glycoside hydrolase family 15 protein</fullName>
    </submittedName>
</protein>
<accession>A0ABS9Z6C3</accession>
<dbReference type="SUPFAM" id="SSF48208">
    <property type="entry name" value="Six-hairpin glycosidases"/>
    <property type="match status" value="1"/>
</dbReference>
<keyword evidence="2" id="KW-0378">Hydrolase</keyword>
<comment type="caution">
    <text evidence="2">The sequence shown here is derived from an EMBL/GenBank/DDBJ whole genome shotgun (WGS) entry which is preliminary data.</text>
</comment>
<dbReference type="InterPro" id="IPR008928">
    <property type="entry name" value="6-hairpin_glycosidase_sf"/>
</dbReference>
<evidence type="ECO:0000313" key="2">
    <source>
        <dbReference type="EMBL" id="MCI4683171.1"/>
    </source>
</evidence>
<organism evidence="2 3">
    <name type="scientific">Candidatus Rhodoblastus alkanivorans</name>
    <dbReference type="NCBI Taxonomy" id="2954117"/>
    <lineage>
        <taxon>Bacteria</taxon>
        <taxon>Pseudomonadati</taxon>
        <taxon>Pseudomonadota</taxon>
        <taxon>Alphaproteobacteria</taxon>
        <taxon>Hyphomicrobiales</taxon>
        <taxon>Rhodoblastaceae</taxon>
        <taxon>Rhodoblastus</taxon>
    </lineage>
</organism>
<dbReference type="Proteomes" id="UP001139104">
    <property type="component" value="Unassembled WGS sequence"/>
</dbReference>
<reference evidence="2" key="1">
    <citation type="journal article" date="2022" name="ISME J.">
        <title>Identification of active gaseous-alkane degraders at natural gas seeps.</title>
        <authorList>
            <person name="Farhan Ul Haque M."/>
            <person name="Hernandez M."/>
            <person name="Crombie A.T."/>
            <person name="Murrell J.C."/>
        </authorList>
    </citation>
    <scope>NUCLEOTIDE SEQUENCE</scope>
    <source>
        <strain evidence="2">PC2</strain>
    </source>
</reference>
<gene>
    <name evidence="2" type="ORF">K2U94_10390</name>
</gene>
<dbReference type="RefSeq" id="WP_243067136.1">
    <property type="nucleotide sequence ID" value="NZ_JAIVFK010000019.1"/>
</dbReference>
<feature type="domain" description="GH15-like" evidence="1">
    <location>
        <begin position="33"/>
        <end position="75"/>
    </location>
</feature>
<dbReference type="GO" id="GO:0016787">
    <property type="term" value="F:hydrolase activity"/>
    <property type="evidence" value="ECO:0007669"/>
    <property type="project" value="UniProtKB-KW"/>
</dbReference>
<dbReference type="InterPro" id="IPR012341">
    <property type="entry name" value="6hp_glycosidase-like_sf"/>
</dbReference>
<sequence length="87" mass="9509">MLGEEDSALGEEALRRQFRARLARILIERSHAVMATARRFAPESGVLAEQFSHIDGAPTSALNLTWSYASFIIAFACRGQALRATSA</sequence>
<keyword evidence="3" id="KW-1185">Reference proteome</keyword>
<evidence type="ECO:0000259" key="1">
    <source>
        <dbReference type="Pfam" id="PF00723"/>
    </source>
</evidence>
<dbReference type="Gene3D" id="1.50.10.10">
    <property type="match status" value="1"/>
</dbReference>
<name>A0ABS9Z6C3_9HYPH</name>
<dbReference type="Pfam" id="PF00723">
    <property type="entry name" value="Glyco_hydro_15"/>
    <property type="match status" value="1"/>
</dbReference>
<proteinExistence type="predicted"/>
<evidence type="ECO:0000313" key="3">
    <source>
        <dbReference type="Proteomes" id="UP001139104"/>
    </source>
</evidence>